<name>A0A9P0DK89_PHACE</name>
<evidence type="ECO:0000256" key="9">
    <source>
        <dbReference type="SAM" id="MobiDB-lite"/>
    </source>
</evidence>
<evidence type="ECO:0000256" key="1">
    <source>
        <dbReference type="ARBA" id="ARBA00004230"/>
    </source>
</evidence>
<keyword evidence="2" id="KW-0282">Flagellum</keyword>
<keyword evidence="12" id="KW-1185">Reference proteome</keyword>
<evidence type="ECO:0000259" key="10">
    <source>
        <dbReference type="Pfam" id="PF13868"/>
    </source>
</evidence>
<gene>
    <name evidence="11" type="ORF">PHAECO_LOCUS7791</name>
</gene>
<dbReference type="EMBL" id="OU896710">
    <property type="protein sequence ID" value="CAH1162923.1"/>
    <property type="molecule type" value="Genomic_DNA"/>
</dbReference>
<feature type="region of interest" description="Disordered" evidence="9">
    <location>
        <begin position="1"/>
        <end position="20"/>
    </location>
</feature>
<evidence type="ECO:0000256" key="5">
    <source>
        <dbReference type="ARBA" id="ARBA00023273"/>
    </source>
</evidence>
<reference evidence="11" key="2">
    <citation type="submission" date="2022-10" db="EMBL/GenBank/DDBJ databases">
        <authorList>
            <consortium name="ENA_rothamsted_submissions"/>
            <consortium name="culmorum"/>
            <person name="King R."/>
        </authorList>
    </citation>
    <scope>NUCLEOTIDE SEQUENCE</scope>
</reference>
<dbReference type="Pfam" id="PF13868">
    <property type="entry name" value="TPH"/>
    <property type="match status" value="1"/>
</dbReference>
<dbReference type="InterPro" id="IPR033253">
    <property type="entry name" value="CFAP45"/>
</dbReference>
<evidence type="ECO:0000256" key="6">
    <source>
        <dbReference type="ARBA" id="ARBA00034116"/>
    </source>
</evidence>
<feature type="domain" description="Trichohyalin-plectin-homology" evidence="10">
    <location>
        <begin position="156"/>
        <end position="503"/>
    </location>
</feature>
<comment type="similarity">
    <text evidence="6">Belongs to the CFAP45 family.</text>
</comment>
<comment type="subcellular location">
    <subcellularLocation>
        <location evidence="1">Cell projection</location>
        <location evidence="1">Cilium</location>
        <location evidence="1">Flagellum</location>
    </subcellularLocation>
</comment>
<accession>A0A9P0DK89</accession>
<evidence type="ECO:0000313" key="12">
    <source>
        <dbReference type="Proteomes" id="UP001153737"/>
    </source>
</evidence>
<evidence type="ECO:0000256" key="7">
    <source>
        <dbReference type="ARBA" id="ARBA00034142"/>
    </source>
</evidence>
<sequence>MPPTGKFHSHAKQPKISVEHDPQQCNHRLNGQFIHYKPLRATEGKTVVRTFDADGSRDLIVPNRCPIDRPAILGQSEFRRLKQQAHVVTLKDRVEMIEEAERQRNKLQAESMQRKDDLMKAQKEQKAVPGSKLETVESEAAKKNLYLLRRSKELIIEQDDRVKVANGIILAAKCRAIRNAQIAEKKVVEQQLQEENRRLDMMMEQQRQKLIKTEEKKREIENKKKQRYVTEVKQQIKENEITQLLEAEKTEEESRMLNKALIALQKEEEEKLRQKKETQLKMREEFRKANEEAERYKSMRQEEQRVAEMRVQEFMRQKAAREEAREKEMAVTRAAKEKEIARMRAQQEKGQDYQALMDEMNALRSQEEKEREWRETEKIAVKKKLDLIEDLKVARAKQINDIRKAQAVSLARDEEDFMKVAKVQRQLFEKDLEEQQKKKQQIARHRKELLMQINDKERERIHWQQERFEDGRAQRLEVEIKDKNVEDYLKQKIDKLKENNIPEQYIGDIERRLKLRK</sequence>
<dbReference type="GO" id="GO:0031514">
    <property type="term" value="C:motile cilium"/>
    <property type="evidence" value="ECO:0007669"/>
    <property type="project" value="UniProtKB-SubCell"/>
</dbReference>
<dbReference type="Proteomes" id="UP001153737">
    <property type="component" value="Chromosome 4"/>
</dbReference>
<dbReference type="PANTHER" id="PTHR15504:SF0">
    <property type="entry name" value="CILIA- AND FLAGELLA-ASSOCIATED PROTEIN 45"/>
    <property type="match status" value="1"/>
</dbReference>
<evidence type="ECO:0000256" key="8">
    <source>
        <dbReference type="SAM" id="Coils"/>
    </source>
</evidence>
<evidence type="ECO:0000256" key="3">
    <source>
        <dbReference type="ARBA" id="ARBA00023054"/>
    </source>
</evidence>
<keyword evidence="4" id="KW-0969">Cilium</keyword>
<dbReference type="OrthoDB" id="1902038at2759"/>
<feature type="coiled-coil region" evidence="8">
    <location>
        <begin position="178"/>
        <end position="223"/>
    </location>
</feature>
<feature type="coiled-coil region" evidence="8">
    <location>
        <begin position="418"/>
        <end position="466"/>
    </location>
</feature>
<keyword evidence="5" id="KW-0966">Cell projection</keyword>
<reference evidence="11" key="1">
    <citation type="submission" date="2022-01" db="EMBL/GenBank/DDBJ databases">
        <authorList>
            <person name="King R."/>
        </authorList>
    </citation>
    <scope>NUCLEOTIDE SEQUENCE</scope>
</reference>
<feature type="coiled-coil region" evidence="8">
    <location>
        <begin position="247"/>
        <end position="306"/>
    </location>
</feature>
<keyword evidence="3 8" id="KW-0175">Coiled coil</keyword>
<dbReference type="AlphaFoldDB" id="A0A9P0DK89"/>
<dbReference type="InterPro" id="IPR043597">
    <property type="entry name" value="TPH_dom"/>
</dbReference>
<evidence type="ECO:0000256" key="4">
    <source>
        <dbReference type="ARBA" id="ARBA00023069"/>
    </source>
</evidence>
<evidence type="ECO:0000256" key="2">
    <source>
        <dbReference type="ARBA" id="ARBA00022846"/>
    </source>
</evidence>
<proteinExistence type="inferred from homology"/>
<organism evidence="11 12">
    <name type="scientific">Phaedon cochleariae</name>
    <name type="common">Mustard beetle</name>
    <dbReference type="NCBI Taxonomy" id="80249"/>
    <lineage>
        <taxon>Eukaryota</taxon>
        <taxon>Metazoa</taxon>
        <taxon>Ecdysozoa</taxon>
        <taxon>Arthropoda</taxon>
        <taxon>Hexapoda</taxon>
        <taxon>Insecta</taxon>
        <taxon>Pterygota</taxon>
        <taxon>Neoptera</taxon>
        <taxon>Endopterygota</taxon>
        <taxon>Coleoptera</taxon>
        <taxon>Polyphaga</taxon>
        <taxon>Cucujiformia</taxon>
        <taxon>Chrysomeloidea</taxon>
        <taxon>Chrysomelidae</taxon>
        <taxon>Chrysomelinae</taxon>
        <taxon>Chrysomelini</taxon>
        <taxon>Phaedon</taxon>
    </lineage>
</organism>
<feature type="coiled-coil region" evidence="8">
    <location>
        <begin position="90"/>
        <end position="124"/>
    </location>
</feature>
<dbReference type="PANTHER" id="PTHR15504">
    <property type="entry name" value="NASOPHARYNGEAL EPITHELIUM SPECIFIC PROTEIN 1"/>
    <property type="match status" value="1"/>
</dbReference>
<protein>
    <recommendedName>
        <fullName evidence="7">Cilia- and flagella-associated protein 45</fullName>
    </recommendedName>
</protein>
<evidence type="ECO:0000313" key="11">
    <source>
        <dbReference type="EMBL" id="CAH1162923.1"/>
    </source>
</evidence>